<proteinExistence type="inferred from homology"/>
<organism evidence="4 5">
    <name type="scientific">Syncephalastrum racemosum</name>
    <name type="common">Filamentous fungus</name>
    <dbReference type="NCBI Taxonomy" id="13706"/>
    <lineage>
        <taxon>Eukaryota</taxon>
        <taxon>Fungi</taxon>
        <taxon>Fungi incertae sedis</taxon>
        <taxon>Mucoromycota</taxon>
        <taxon>Mucoromycotina</taxon>
        <taxon>Mucoromycetes</taxon>
        <taxon>Mucorales</taxon>
        <taxon>Syncephalastraceae</taxon>
        <taxon>Syncephalastrum</taxon>
    </lineage>
</organism>
<comment type="caution">
    <text evidence="4">The sequence shown here is derived from an EMBL/GenBank/DDBJ whole genome shotgun (WGS) entry which is preliminary data.</text>
</comment>
<name>A0A1X2HPL9_SYNRA</name>
<evidence type="ECO:0000256" key="3">
    <source>
        <dbReference type="SAM" id="SignalP"/>
    </source>
</evidence>
<dbReference type="Proteomes" id="UP000242180">
    <property type="component" value="Unassembled WGS sequence"/>
</dbReference>
<dbReference type="PANTHER" id="PTHR11102">
    <property type="entry name" value="SEL-1-LIKE PROTEIN"/>
    <property type="match status" value="1"/>
</dbReference>
<feature type="compositionally biased region" description="Basic and acidic residues" evidence="2">
    <location>
        <begin position="852"/>
        <end position="864"/>
    </location>
</feature>
<dbReference type="Pfam" id="PF08238">
    <property type="entry name" value="Sel1"/>
    <property type="match status" value="10"/>
</dbReference>
<feature type="region of interest" description="Disordered" evidence="2">
    <location>
        <begin position="701"/>
        <end position="742"/>
    </location>
</feature>
<evidence type="ECO:0000256" key="2">
    <source>
        <dbReference type="SAM" id="MobiDB-lite"/>
    </source>
</evidence>
<keyword evidence="3" id="KW-0732">Signal</keyword>
<dbReference type="InterPro" id="IPR050767">
    <property type="entry name" value="Sel1_AlgK"/>
</dbReference>
<dbReference type="EMBL" id="MCGN01000002">
    <property type="protein sequence ID" value="ORZ01308.1"/>
    <property type="molecule type" value="Genomic_DNA"/>
</dbReference>
<dbReference type="InterPro" id="IPR006597">
    <property type="entry name" value="Sel1-like"/>
</dbReference>
<evidence type="ECO:0008006" key="6">
    <source>
        <dbReference type="Google" id="ProtNLM"/>
    </source>
</evidence>
<evidence type="ECO:0000256" key="1">
    <source>
        <dbReference type="ARBA" id="ARBA00038101"/>
    </source>
</evidence>
<gene>
    <name evidence="4" type="ORF">BCR43DRAFT_486732</name>
</gene>
<feature type="region of interest" description="Disordered" evidence="2">
    <location>
        <begin position="778"/>
        <end position="806"/>
    </location>
</feature>
<sequence length="873" mass="98416">MSTTASIRWKRRWLIASLVLCQVTTSLTTSIPADSTLHQNPLQSDTLHHDTDSHINADEQGQLLYRVAMRQLEAIQSTTKVHTPITYDTTDTSLWDTIQSSLASITHLVWPDKQHGAPTTPSQNQERLDAATRMLETAATNYNNLDSLMVLADMNFYARYTHPRNYTKAFGYYKDLAATGNATAQQMVGFMYATGIDGAVPRDQAQALLYHTFAAHGGDTLAEMTLGYRYLLGIGTDQKCEDAVYYYQKVAEKAINYYMSGPIGGHATPLSKVRLSDEVGGVYGYGASVMTDRRYRNNGGNSDRSVSIEEVLQYWRYLAQTRSDFEAQLMLGQVYYQGTRSIPRNFEEAFYFFRQVTDKLPSGKAPQTLVNSKRGKAIGQAAGYLGRMFMRGEGVEIDDELALQWFHVGAEFNDSMSQNGLGIMYLEGIVVAQDREKAIEYFKKAANQENPEAQVNLAMEYVKHETTLPVAVRLFTLAADAKHLLAYWYLAQLNHAGIGVKPSCQVAVSFYKSIAERGDWLHPTVEEAYTAYQNGDLESALLHYTLAAERGYEIAQSNVAYLLDTDTHLLKLSDPQNRDQSAEESALIYWSRSANQNNVDSRVKMGDYYFRGIGTPVDYEKAAACYRIAAEIELSPLAMWTMGWMYENGIGVAKDFHLAKRAYDSALTINPDAYLPVKLSLAKLYMRYYWGRLTGADVGQGISPPLGQDDSNSDDRSSFWGQGDHGEEGGHAPTSAQEARRRKEIEAYEHDRAHWEISTDEELRRKFSKHMKRLEREEGDDLADLTSGNDYYGRDGEYNDEDEDEYSEEDELVESLMILALCVLVGWLVYMRQFRFNRQGGNNNNNNNNNIDNDHHNGLRHRDGALPANNPHP</sequence>
<dbReference type="STRING" id="13706.A0A1X2HPL9"/>
<keyword evidence="5" id="KW-1185">Reference proteome</keyword>
<dbReference type="PANTHER" id="PTHR11102:SF147">
    <property type="entry name" value="SEL1L ADAPTOR SUBUNIT OF ERAD E3 UBIQUITIN LIGASE"/>
    <property type="match status" value="1"/>
</dbReference>
<dbReference type="OMA" id="MDLQARK"/>
<dbReference type="OrthoDB" id="27934at2759"/>
<feature type="region of interest" description="Disordered" evidence="2">
    <location>
        <begin position="838"/>
        <end position="873"/>
    </location>
</feature>
<accession>A0A1X2HPL9</accession>
<feature type="chain" id="PRO_5012078032" description="HCP-like protein" evidence="3">
    <location>
        <begin position="29"/>
        <end position="873"/>
    </location>
</feature>
<dbReference type="InterPro" id="IPR011990">
    <property type="entry name" value="TPR-like_helical_dom_sf"/>
</dbReference>
<feature type="signal peptide" evidence="3">
    <location>
        <begin position="1"/>
        <end position="28"/>
    </location>
</feature>
<comment type="similarity">
    <text evidence="1">Belongs to the sel-1 family.</text>
</comment>
<dbReference type="AlphaFoldDB" id="A0A1X2HPL9"/>
<dbReference type="Gene3D" id="1.25.40.10">
    <property type="entry name" value="Tetratricopeptide repeat domain"/>
    <property type="match status" value="2"/>
</dbReference>
<dbReference type="SUPFAM" id="SSF81901">
    <property type="entry name" value="HCP-like"/>
    <property type="match status" value="2"/>
</dbReference>
<dbReference type="GO" id="GO:0005789">
    <property type="term" value="C:endoplasmic reticulum membrane"/>
    <property type="evidence" value="ECO:0007669"/>
    <property type="project" value="TreeGrafter"/>
</dbReference>
<evidence type="ECO:0000313" key="4">
    <source>
        <dbReference type="EMBL" id="ORZ01308.1"/>
    </source>
</evidence>
<dbReference type="SMART" id="SM00671">
    <property type="entry name" value="SEL1"/>
    <property type="match status" value="11"/>
</dbReference>
<dbReference type="GO" id="GO:0036503">
    <property type="term" value="P:ERAD pathway"/>
    <property type="evidence" value="ECO:0007669"/>
    <property type="project" value="TreeGrafter"/>
</dbReference>
<protein>
    <recommendedName>
        <fullName evidence="6">HCP-like protein</fullName>
    </recommendedName>
</protein>
<reference evidence="4 5" key="1">
    <citation type="submission" date="2016-07" db="EMBL/GenBank/DDBJ databases">
        <title>Pervasive Adenine N6-methylation of Active Genes in Fungi.</title>
        <authorList>
            <consortium name="DOE Joint Genome Institute"/>
            <person name="Mondo S.J."/>
            <person name="Dannebaum R.O."/>
            <person name="Kuo R.C."/>
            <person name="Labutti K."/>
            <person name="Haridas S."/>
            <person name="Kuo A."/>
            <person name="Salamov A."/>
            <person name="Ahrendt S.R."/>
            <person name="Lipzen A."/>
            <person name="Sullivan W."/>
            <person name="Andreopoulos W.B."/>
            <person name="Clum A."/>
            <person name="Lindquist E."/>
            <person name="Daum C."/>
            <person name="Ramamoorthy G.K."/>
            <person name="Gryganskyi A."/>
            <person name="Culley D."/>
            <person name="Magnuson J.K."/>
            <person name="James T.Y."/>
            <person name="O'Malley M.A."/>
            <person name="Stajich J.E."/>
            <person name="Spatafora J.W."/>
            <person name="Visel A."/>
            <person name="Grigoriev I.V."/>
        </authorList>
    </citation>
    <scope>NUCLEOTIDE SEQUENCE [LARGE SCALE GENOMIC DNA]</scope>
    <source>
        <strain evidence="4 5">NRRL 2496</strain>
    </source>
</reference>
<dbReference type="InParanoid" id="A0A1X2HPL9"/>
<feature type="compositionally biased region" description="Low complexity" evidence="2">
    <location>
        <begin position="838"/>
        <end position="851"/>
    </location>
</feature>
<dbReference type="FunCoup" id="A0A1X2HPL9">
    <property type="interactions" value="132"/>
</dbReference>
<evidence type="ECO:0000313" key="5">
    <source>
        <dbReference type="Proteomes" id="UP000242180"/>
    </source>
</evidence>